<proteinExistence type="predicted"/>
<protein>
    <submittedName>
        <fullName evidence="2">Uncharacterized protein</fullName>
    </submittedName>
</protein>
<organism evidence="2 3">
    <name type="scientific">Rhodocollybia butyracea</name>
    <dbReference type="NCBI Taxonomy" id="206335"/>
    <lineage>
        <taxon>Eukaryota</taxon>
        <taxon>Fungi</taxon>
        <taxon>Dikarya</taxon>
        <taxon>Basidiomycota</taxon>
        <taxon>Agaricomycotina</taxon>
        <taxon>Agaricomycetes</taxon>
        <taxon>Agaricomycetidae</taxon>
        <taxon>Agaricales</taxon>
        <taxon>Marasmiineae</taxon>
        <taxon>Omphalotaceae</taxon>
        <taxon>Rhodocollybia</taxon>
    </lineage>
</organism>
<sequence length="282" mass="30892">MAADDEDNVLDELKAFPPLYRGNKAELTGCISKATKRKMPEPRYINPTIPTPTDKDEMPDLMKKKEKAVFAIAIFHVLGTAQHTTVDWLLSDGEKAREIDAAMGQYETGFLALLQHLSLSASHLAWWPDVKKAIQVQNDKLDEQDVEDRNIAYLARVEKAALQKGEDAIKKVENARENLAQRTASRRERKVKARKAQAEEQRTKSEPPSSPAANHATVQPPGSSPVRKPSPGQAAAQPLAHIASGEVSSGEGAGKEANKAQVKDGATGEETDWYKTVIGRPL</sequence>
<feature type="region of interest" description="Disordered" evidence="1">
    <location>
        <begin position="178"/>
        <end position="282"/>
    </location>
</feature>
<accession>A0A9P5PD53</accession>
<gene>
    <name evidence="2" type="ORF">BDP27DRAFT_1406872</name>
</gene>
<evidence type="ECO:0000313" key="3">
    <source>
        <dbReference type="Proteomes" id="UP000772434"/>
    </source>
</evidence>
<dbReference type="AlphaFoldDB" id="A0A9P5PD53"/>
<keyword evidence="3" id="KW-1185">Reference proteome</keyword>
<feature type="compositionally biased region" description="Basic and acidic residues" evidence="1">
    <location>
        <begin position="196"/>
        <end position="205"/>
    </location>
</feature>
<evidence type="ECO:0000313" key="2">
    <source>
        <dbReference type="EMBL" id="KAF9060997.1"/>
    </source>
</evidence>
<dbReference type="Proteomes" id="UP000772434">
    <property type="component" value="Unassembled WGS sequence"/>
</dbReference>
<evidence type="ECO:0000256" key="1">
    <source>
        <dbReference type="SAM" id="MobiDB-lite"/>
    </source>
</evidence>
<comment type="caution">
    <text evidence="2">The sequence shown here is derived from an EMBL/GenBank/DDBJ whole genome shotgun (WGS) entry which is preliminary data.</text>
</comment>
<name>A0A9P5PD53_9AGAR</name>
<feature type="compositionally biased region" description="Basic and acidic residues" evidence="1">
    <location>
        <begin position="253"/>
        <end position="262"/>
    </location>
</feature>
<dbReference type="EMBL" id="JADNRY010000218">
    <property type="protein sequence ID" value="KAF9060997.1"/>
    <property type="molecule type" value="Genomic_DNA"/>
</dbReference>
<reference evidence="2" key="1">
    <citation type="submission" date="2020-11" db="EMBL/GenBank/DDBJ databases">
        <authorList>
            <consortium name="DOE Joint Genome Institute"/>
            <person name="Ahrendt S."/>
            <person name="Riley R."/>
            <person name="Andreopoulos W."/>
            <person name="Labutti K."/>
            <person name="Pangilinan J."/>
            <person name="Ruiz-Duenas F.J."/>
            <person name="Barrasa J.M."/>
            <person name="Sanchez-Garcia M."/>
            <person name="Camarero S."/>
            <person name="Miyauchi S."/>
            <person name="Serrano A."/>
            <person name="Linde D."/>
            <person name="Babiker R."/>
            <person name="Drula E."/>
            <person name="Ayuso-Fernandez I."/>
            <person name="Pacheco R."/>
            <person name="Padilla G."/>
            <person name="Ferreira P."/>
            <person name="Barriuso J."/>
            <person name="Kellner H."/>
            <person name="Castanera R."/>
            <person name="Alfaro M."/>
            <person name="Ramirez L."/>
            <person name="Pisabarro A.G."/>
            <person name="Kuo A."/>
            <person name="Tritt A."/>
            <person name="Lipzen A."/>
            <person name="He G."/>
            <person name="Yan M."/>
            <person name="Ng V."/>
            <person name="Cullen D."/>
            <person name="Martin F."/>
            <person name="Rosso M.-N."/>
            <person name="Henrissat B."/>
            <person name="Hibbett D."/>
            <person name="Martinez A.T."/>
            <person name="Grigoriev I.V."/>
        </authorList>
    </citation>
    <scope>NUCLEOTIDE SEQUENCE</scope>
    <source>
        <strain evidence="2">AH 40177</strain>
    </source>
</reference>